<reference evidence="1 2" key="1">
    <citation type="journal article" date="2019" name="Sci. Rep.">
        <title>Orb-weaving spider Araneus ventricosus genome elucidates the spidroin gene catalogue.</title>
        <authorList>
            <person name="Kono N."/>
            <person name="Nakamura H."/>
            <person name="Ohtoshi R."/>
            <person name="Moran D.A.P."/>
            <person name="Shinohara A."/>
            <person name="Yoshida Y."/>
            <person name="Fujiwara M."/>
            <person name="Mori M."/>
            <person name="Tomita M."/>
            <person name="Arakawa K."/>
        </authorList>
    </citation>
    <scope>NUCLEOTIDE SEQUENCE [LARGE SCALE GENOMIC DNA]</scope>
</reference>
<dbReference type="AlphaFoldDB" id="A0A4Y2RC41"/>
<sequence length="99" mass="11477">MPWKEDDIHLSSHKDFALKRLQKITTKFKSYNLYQANDNDLKEWSELGSIEEVPPDDVNNFGHYLRHRPVIKHEGPISTGKMANIGRIMSWNIASCHSV</sequence>
<proteinExistence type="predicted"/>
<dbReference type="EMBL" id="BGPR01016514">
    <property type="protein sequence ID" value="GBN73287.1"/>
    <property type="molecule type" value="Genomic_DNA"/>
</dbReference>
<name>A0A4Y2RC41_ARAVE</name>
<evidence type="ECO:0000313" key="1">
    <source>
        <dbReference type="EMBL" id="GBN73287.1"/>
    </source>
</evidence>
<organism evidence="1 2">
    <name type="scientific">Araneus ventricosus</name>
    <name type="common">Orbweaver spider</name>
    <name type="synonym">Epeira ventricosa</name>
    <dbReference type="NCBI Taxonomy" id="182803"/>
    <lineage>
        <taxon>Eukaryota</taxon>
        <taxon>Metazoa</taxon>
        <taxon>Ecdysozoa</taxon>
        <taxon>Arthropoda</taxon>
        <taxon>Chelicerata</taxon>
        <taxon>Arachnida</taxon>
        <taxon>Araneae</taxon>
        <taxon>Araneomorphae</taxon>
        <taxon>Entelegynae</taxon>
        <taxon>Araneoidea</taxon>
        <taxon>Araneidae</taxon>
        <taxon>Araneus</taxon>
    </lineage>
</organism>
<accession>A0A4Y2RC41</accession>
<gene>
    <name evidence="1" type="ORF">AVEN_156827_1</name>
</gene>
<protein>
    <submittedName>
        <fullName evidence="1">Uncharacterized protein</fullName>
    </submittedName>
</protein>
<comment type="caution">
    <text evidence="1">The sequence shown here is derived from an EMBL/GenBank/DDBJ whole genome shotgun (WGS) entry which is preliminary data.</text>
</comment>
<evidence type="ECO:0000313" key="2">
    <source>
        <dbReference type="Proteomes" id="UP000499080"/>
    </source>
</evidence>
<keyword evidence="2" id="KW-1185">Reference proteome</keyword>
<dbReference type="Proteomes" id="UP000499080">
    <property type="component" value="Unassembled WGS sequence"/>
</dbReference>